<proteinExistence type="predicted"/>
<evidence type="ECO:0000313" key="1">
    <source>
        <dbReference type="EMBL" id="QHS95897.1"/>
    </source>
</evidence>
<protein>
    <submittedName>
        <fullName evidence="1">Uncharacterized protein</fullName>
    </submittedName>
</protein>
<dbReference type="AlphaFoldDB" id="A0A6C0BU84"/>
<sequence length="83" mass="9661">METKSIPIQCHKSYLRKDLEKINRLTYSLECNKNIFDPSKSSPPNEFMEKLNKRMNIYNHLETLSSSPVMTYNMTLIASAFGK</sequence>
<reference evidence="1" key="1">
    <citation type="journal article" date="2020" name="Nature">
        <title>Giant virus diversity and host interactions through global metagenomics.</title>
        <authorList>
            <person name="Schulz F."/>
            <person name="Roux S."/>
            <person name="Paez-Espino D."/>
            <person name="Jungbluth S."/>
            <person name="Walsh D.A."/>
            <person name="Denef V.J."/>
            <person name="McMahon K.D."/>
            <person name="Konstantinidis K.T."/>
            <person name="Eloe-Fadrosh E.A."/>
            <person name="Kyrpides N.C."/>
            <person name="Woyke T."/>
        </authorList>
    </citation>
    <scope>NUCLEOTIDE SEQUENCE</scope>
    <source>
        <strain evidence="1">GVMAG-M-3300019093-7</strain>
    </source>
</reference>
<accession>A0A6C0BU84</accession>
<organism evidence="1">
    <name type="scientific">viral metagenome</name>
    <dbReference type="NCBI Taxonomy" id="1070528"/>
    <lineage>
        <taxon>unclassified sequences</taxon>
        <taxon>metagenomes</taxon>
        <taxon>organismal metagenomes</taxon>
    </lineage>
</organism>
<name>A0A6C0BU84_9ZZZZ</name>
<dbReference type="EMBL" id="MN739260">
    <property type="protein sequence ID" value="QHS95897.1"/>
    <property type="molecule type" value="Genomic_DNA"/>
</dbReference>